<dbReference type="GO" id="GO:0005634">
    <property type="term" value="C:nucleus"/>
    <property type="evidence" value="ECO:0000318"/>
    <property type="project" value="GO_Central"/>
</dbReference>
<dbReference type="CDD" id="cd00060">
    <property type="entry name" value="FHA"/>
    <property type="match status" value="1"/>
</dbReference>
<evidence type="ECO:0000313" key="3">
    <source>
        <dbReference type="EMBL" id="PHT93940.1"/>
    </source>
</evidence>
<protein>
    <recommendedName>
        <fullName evidence="2">FHA domain-containing protein</fullName>
    </recommendedName>
</protein>
<gene>
    <name evidence="3" type="ORF">T459_01822</name>
</gene>
<feature type="domain" description="FHA" evidence="2">
    <location>
        <begin position="103"/>
        <end position="153"/>
    </location>
</feature>
<reference evidence="3 4" key="1">
    <citation type="journal article" date="2014" name="Nat. Genet.">
        <title>Genome sequence of the hot pepper provides insights into the evolution of pungency in Capsicum species.</title>
        <authorList>
            <person name="Kim S."/>
            <person name="Park M."/>
            <person name="Yeom S.I."/>
            <person name="Kim Y.M."/>
            <person name="Lee J.M."/>
            <person name="Lee H.A."/>
            <person name="Seo E."/>
            <person name="Choi J."/>
            <person name="Cheong K."/>
            <person name="Kim K.T."/>
            <person name="Jung K."/>
            <person name="Lee G.W."/>
            <person name="Oh S.K."/>
            <person name="Bae C."/>
            <person name="Kim S.B."/>
            <person name="Lee H.Y."/>
            <person name="Kim S.Y."/>
            <person name="Kim M.S."/>
            <person name="Kang B.C."/>
            <person name="Jo Y.D."/>
            <person name="Yang H.B."/>
            <person name="Jeong H.J."/>
            <person name="Kang W.H."/>
            <person name="Kwon J.K."/>
            <person name="Shin C."/>
            <person name="Lim J.Y."/>
            <person name="Park J.H."/>
            <person name="Huh J.H."/>
            <person name="Kim J.S."/>
            <person name="Kim B.D."/>
            <person name="Cohen O."/>
            <person name="Paran I."/>
            <person name="Suh M.C."/>
            <person name="Lee S.B."/>
            <person name="Kim Y.K."/>
            <person name="Shin Y."/>
            <person name="Noh S.J."/>
            <person name="Park J."/>
            <person name="Seo Y.S."/>
            <person name="Kwon S.Y."/>
            <person name="Kim H.A."/>
            <person name="Park J.M."/>
            <person name="Kim H.J."/>
            <person name="Choi S.B."/>
            <person name="Bosland P.W."/>
            <person name="Reeves G."/>
            <person name="Jo S.H."/>
            <person name="Lee B.W."/>
            <person name="Cho H.T."/>
            <person name="Choi H.S."/>
            <person name="Lee M.S."/>
            <person name="Yu Y."/>
            <person name="Do Choi Y."/>
            <person name="Park B.S."/>
            <person name="van Deynze A."/>
            <person name="Ashrafi H."/>
            <person name="Hill T."/>
            <person name="Kim W.T."/>
            <person name="Pai H.S."/>
            <person name="Ahn H.K."/>
            <person name="Yeam I."/>
            <person name="Giovannoni J.J."/>
            <person name="Rose J.K."/>
            <person name="Sorensen I."/>
            <person name="Lee S.J."/>
            <person name="Kim R.W."/>
            <person name="Choi I.Y."/>
            <person name="Choi B.S."/>
            <person name="Lim J.S."/>
            <person name="Lee Y.H."/>
            <person name="Choi D."/>
        </authorList>
    </citation>
    <scope>NUCLEOTIDE SEQUENCE [LARGE SCALE GENOMIC DNA]</scope>
    <source>
        <strain evidence="4">cv. CM334</strain>
    </source>
</reference>
<dbReference type="PANTHER" id="PTHR23308">
    <property type="entry name" value="NUCLEAR INHIBITOR OF PROTEIN PHOSPHATASE-1"/>
    <property type="match status" value="1"/>
</dbReference>
<reference evidence="3 4" key="2">
    <citation type="journal article" date="2017" name="Genome Biol.">
        <title>New reference genome sequences of hot pepper reveal the massive evolution of plant disease-resistance genes by retroduplication.</title>
        <authorList>
            <person name="Kim S."/>
            <person name="Park J."/>
            <person name="Yeom S.I."/>
            <person name="Kim Y.M."/>
            <person name="Seo E."/>
            <person name="Kim K.T."/>
            <person name="Kim M.S."/>
            <person name="Lee J.M."/>
            <person name="Cheong K."/>
            <person name="Shin H.S."/>
            <person name="Kim S.B."/>
            <person name="Han K."/>
            <person name="Lee J."/>
            <person name="Park M."/>
            <person name="Lee H.A."/>
            <person name="Lee H.Y."/>
            <person name="Lee Y."/>
            <person name="Oh S."/>
            <person name="Lee J.H."/>
            <person name="Choi E."/>
            <person name="Choi E."/>
            <person name="Lee S.E."/>
            <person name="Jeon J."/>
            <person name="Kim H."/>
            <person name="Choi G."/>
            <person name="Song H."/>
            <person name="Lee J."/>
            <person name="Lee S.C."/>
            <person name="Kwon J.K."/>
            <person name="Lee H.Y."/>
            <person name="Koo N."/>
            <person name="Hong Y."/>
            <person name="Kim R.W."/>
            <person name="Kang W.H."/>
            <person name="Huh J.H."/>
            <person name="Kang B.C."/>
            <person name="Yang T.J."/>
            <person name="Lee Y.H."/>
            <person name="Bennetzen J.L."/>
            <person name="Choi D."/>
        </authorList>
    </citation>
    <scope>NUCLEOTIDE SEQUENCE [LARGE SCALE GENOMIC DNA]</scope>
    <source>
        <strain evidence="4">cv. CM334</strain>
    </source>
</reference>
<dbReference type="SUPFAM" id="SSF49879">
    <property type="entry name" value="SMAD/FHA domain"/>
    <property type="match status" value="1"/>
</dbReference>
<dbReference type="Pfam" id="PF00498">
    <property type="entry name" value="FHA"/>
    <property type="match status" value="1"/>
</dbReference>
<dbReference type="EMBL" id="AYRZ02000001">
    <property type="protein sequence ID" value="PHT93940.1"/>
    <property type="molecule type" value="Genomic_DNA"/>
</dbReference>
<dbReference type="Gene3D" id="2.60.200.20">
    <property type="match status" value="1"/>
</dbReference>
<comment type="caution">
    <text evidence="3">The sequence shown here is derived from an EMBL/GenBank/DDBJ whole genome shotgun (WGS) entry which is preliminary data.</text>
</comment>
<dbReference type="PROSITE" id="PS50006">
    <property type="entry name" value="FHA_DOMAIN"/>
    <property type="match status" value="1"/>
</dbReference>
<dbReference type="SMART" id="SM00240">
    <property type="entry name" value="FHA"/>
    <property type="match status" value="1"/>
</dbReference>
<evidence type="ECO:0000313" key="4">
    <source>
        <dbReference type="Proteomes" id="UP000222542"/>
    </source>
</evidence>
<dbReference type="Gramene" id="PHT93940">
    <property type="protein sequence ID" value="PHT93940"/>
    <property type="gene ID" value="T459_01822"/>
</dbReference>
<dbReference type="OMA" id="DGDARHI"/>
<evidence type="ECO:0000259" key="2">
    <source>
        <dbReference type="PROSITE" id="PS50006"/>
    </source>
</evidence>
<keyword evidence="4" id="KW-1185">Reference proteome</keyword>
<dbReference type="InterPro" id="IPR050923">
    <property type="entry name" value="Cell_Proc_Reg/RNA_Proc"/>
</dbReference>
<dbReference type="InterPro" id="IPR000253">
    <property type="entry name" value="FHA_dom"/>
</dbReference>
<feature type="region of interest" description="Disordered" evidence="1">
    <location>
        <begin position="185"/>
        <end position="207"/>
    </location>
</feature>
<name>A0A1U8H449_CAPAN</name>
<dbReference type="FunFam" id="2.60.200.20:FF:000063">
    <property type="entry name" value="Predicted protein"/>
    <property type="match status" value="1"/>
</dbReference>
<dbReference type="Proteomes" id="UP000222542">
    <property type="component" value="Unassembled WGS sequence"/>
</dbReference>
<dbReference type="GO" id="GO:0003729">
    <property type="term" value="F:mRNA binding"/>
    <property type="evidence" value="ECO:0000318"/>
    <property type="project" value="GO_Central"/>
</dbReference>
<proteinExistence type="predicted"/>
<dbReference type="AlphaFoldDB" id="A0A1U8H449"/>
<organism evidence="3 4">
    <name type="scientific">Capsicum annuum</name>
    <name type="common">Capsicum pepper</name>
    <dbReference type="NCBI Taxonomy" id="4072"/>
    <lineage>
        <taxon>Eukaryota</taxon>
        <taxon>Viridiplantae</taxon>
        <taxon>Streptophyta</taxon>
        <taxon>Embryophyta</taxon>
        <taxon>Tracheophyta</taxon>
        <taxon>Spermatophyta</taxon>
        <taxon>Magnoliopsida</taxon>
        <taxon>eudicotyledons</taxon>
        <taxon>Gunneridae</taxon>
        <taxon>Pentapetalae</taxon>
        <taxon>asterids</taxon>
        <taxon>lamiids</taxon>
        <taxon>Solanales</taxon>
        <taxon>Solanaceae</taxon>
        <taxon>Solanoideae</taxon>
        <taxon>Capsiceae</taxon>
        <taxon>Capsicum</taxon>
    </lineage>
</organism>
<accession>A0A1U8H449</accession>
<feature type="compositionally biased region" description="Basic and acidic residues" evidence="1">
    <location>
        <begin position="197"/>
        <end position="207"/>
    </location>
</feature>
<dbReference type="STRING" id="4072.A0A1U8H449"/>
<dbReference type="InterPro" id="IPR008984">
    <property type="entry name" value="SMAD_FHA_dom_sf"/>
</dbReference>
<sequence length="207" mass="22170">MELSTTSQSISYANLPKLLFPYRANLCSSNSINFLGFNCIPTKLKCSARQLSQFGPIHASVVESNSSNGSVIWFLEFIGDGDTKHIGTPTPRPRSLEIPSGAVTIGRVADKADVVIPVPTVSAVHARLQNMEEYLVVTDLDSTNGTFIGDKRLQPGVAAAALPGSLVTFGDTNLAIFRVAKLEKLDTTASEPEETEANTKEEEPSSS</sequence>
<evidence type="ECO:0000256" key="1">
    <source>
        <dbReference type="SAM" id="MobiDB-lite"/>
    </source>
</evidence>